<reference evidence="1 2" key="1">
    <citation type="submission" date="2023-08" db="EMBL/GenBank/DDBJ databases">
        <title>Comparative genomics and taxonomic characterization of three novel marine species of genus Marivirga.</title>
        <authorList>
            <person name="Muhammad N."/>
            <person name="Kim S.-G."/>
        </authorList>
    </citation>
    <scope>NUCLEOTIDE SEQUENCE [LARGE SCALE GENOMIC DNA]</scope>
    <source>
        <strain evidence="1 2">BDSF4-3</strain>
    </source>
</reference>
<organism evidence="1 2">
    <name type="scientific">Marivirga salinarum</name>
    <dbReference type="NCBI Taxonomy" id="3059078"/>
    <lineage>
        <taxon>Bacteria</taxon>
        <taxon>Pseudomonadati</taxon>
        <taxon>Bacteroidota</taxon>
        <taxon>Cytophagia</taxon>
        <taxon>Cytophagales</taxon>
        <taxon>Marivirgaceae</taxon>
        <taxon>Marivirga</taxon>
    </lineage>
</organism>
<dbReference type="Proteomes" id="UP001230496">
    <property type="component" value="Chromosome"/>
</dbReference>
<keyword evidence="2" id="KW-1185">Reference proteome</keyword>
<name>A0AA49GET1_9BACT</name>
<accession>A0AA49GET1</accession>
<proteinExistence type="predicted"/>
<protein>
    <submittedName>
        <fullName evidence="1">Uncharacterized protein</fullName>
    </submittedName>
</protein>
<sequence length="125" mass="14541">MRLLELIIEGKKLEINRTLLGKETVLLDEHIVSQKRTITGRSHKIEIDGKIYELKYIVKNALKKLTGEPTIQINSEGKLLSEHKINNKSFVRLQFFIGLLTMYATYLIVHKIVEMAQNGFFLHEY</sequence>
<dbReference type="EMBL" id="CP129971">
    <property type="protein sequence ID" value="WKK76745.2"/>
    <property type="molecule type" value="Genomic_DNA"/>
</dbReference>
<gene>
    <name evidence="1" type="ORF">QYS49_05540</name>
</gene>
<dbReference type="AlphaFoldDB" id="A0AA49GET1"/>
<evidence type="ECO:0000313" key="2">
    <source>
        <dbReference type="Proteomes" id="UP001230496"/>
    </source>
</evidence>
<dbReference type="KEGG" id="msaa:QYS49_05540"/>
<evidence type="ECO:0000313" key="1">
    <source>
        <dbReference type="EMBL" id="WKK76745.2"/>
    </source>
</evidence>
<dbReference type="RefSeq" id="WP_308350180.1">
    <property type="nucleotide sequence ID" value="NZ_CP129971.1"/>
</dbReference>